<reference evidence="2" key="1">
    <citation type="submission" date="2023-07" db="EMBL/GenBank/DDBJ databases">
        <title>Draft genome sequence of Agarivorans aestuarii strain ZMCS4, a CAZymes producing bacteria isolated from the marine brown algae Clodostephus spongiosus.</title>
        <authorList>
            <person name="Lorente B."/>
            <person name="Cabral C."/>
            <person name="Frias J."/>
            <person name="Faria J."/>
            <person name="Toubarro D."/>
        </authorList>
    </citation>
    <scope>NUCLEOTIDE SEQUENCE [LARGE SCALE GENOMIC DNA]</scope>
    <source>
        <strain evidence="2">ZMCS4</strain>
    </source>
</reference>
<evidence type="ECO:0000313" key="1">
    <source>
        <dbReference type="EMBL" id="MEE1675777.1"/>
    </source>
</evidence>
<name>A0ABU7G8M7_9ALTE</name>
<evidence type="ECO:0000313" key="2">
    <source>
        <dbReference type="Proteomes" id="UP001310248"/>
    </source>
</evidence>
<proteinExistence type="predicted"/>
<protein>
    <submittedName>
        <fullName evidence="1">Uncharacterized protein</fullName>
    </submittedName>
</protein>
<comment type="caution">
    <text evidence="1">The sequence shown here is derived from an EMBL/GenBank/DDBJ whole genome shotgun (WGS) entry which is preliminary data.</text>
</comment>
<keyword evidence="2" id="KW-1185">Reference proteome</keyword>
<dbReference type="RefSeq" id="WP_329776563.1">
    <property type="nucleotide sequence ID" value="NZ_JAYDYW010000016.1"/>
</dbReference>
<dbReference type="Proteomes" id="UP001310248">
    <property type="component" value="Unassembled WGS sequence"/>
</dbReference>
<accession>A0ABU7G8M7</accession>
<sequence length="167" mass="19055">MLSAVEELKIRSKILLKQRHTADSPLANFVKEKSPQLKHALLYLARESGFNDWQHAQSVLSCQQNQTMQQDSGKFWYSPACMALLNHWCASYQEAMALQAKQGGVILPYKSQYVVANASYIEALGLDPKDPLWQALEFNWCEGSPALRQEIAYKRLLAMQTQRYKAC</sequence>
<dbReference type="EMBL" id="JAYDYW010000016">
    <property type="protein sequence ID" value="MEE1675777.1"/>
    <property type="molecule type" value="Genomic_DNA"/>
</dbReference>
<organism evidence="1 2">
    <name type="scientific">Agarivorans aestuarii</name>
    <dbReference type="NCBI Taxonomy" id="1563703"/>
    <lineage>
        <taxon>Bacteria</taxon>
        <taxon>Pseudomonadati</taxon>
        <taxon>Pseudomonadota</taxon>
        <taxon>Gammaproteobacteria</taxon>
        <taxon>Alteromonadales</taxon>
        <taxon>Alteromonadaceae</taxon>
        <taxon>Agarivorans</taxon>
    </lineage>
</organism>
<gene>
    <name evidence="1" type="ORF">SNR37_001104</name>
</gene>